<organism evidence="2 3">
    <name type="scientific">Clavelina lepadiformis</name>
    <name type="common">Light-bulb sea squirt</name>
    <name type="synonym">Ascidia lepadiformis</name>
    <dbReference type="NCBI Taxonomy" id="159417"/>
    <lineage>
        <taxon>Eukaryota</taxon>
        <taxon>Metazoa</taxon>
        <taxon>Chordata</taxon>
        <taxon>Tunicata</taxon>
        <taxon>Ascidiacea</taxon>
        <taxon>Aplousobranchia</taxon>
        <taxon>Clavelinidae</taxon>
        <taxon>Clavelina</taxon>
    </lineage>
</organism>
<dbReference type="EMBL" id="CAWYQH010000097">
    <property type="protein sequence ID" value="CAK8684057.1"/>
    <property type="molecule type" value="Genomic_DNA"/>
</dbReference>
<evidence type="ECO:0000313" key="2">
    <source>
        <dbReference type="EMBL" id="CAK8684057.1"/>
    </source>
</evidence>
<proteinExistence type="predicted"/>
<keyword evidence="3" id="KW-1185">Reference proteome</keyword>
<accession>A0ABP0FZ66</accession>
<protein>
    <submittedName>
        <fullName evidence="2">Uncharacterized protein</fullName>
    </submittedName>
</protein>
<dbReference type="Proteomes" id="UP001642483">
    <property type="component" value="Unassembled WGS sequence"/>
</dbReference>
<feature type="region of interest" description="Disordered" evidence="1">
    <location>
        <begin position="159"/>
        <end position="192"/>
    </location>
</feature>
<evidence type="ECO:0000313" key="3">
    <source>
        <dbReference type="Proteomes" id="UP001642483"/>
    </source>
</evidence>
<sequence>MPVIHLSPLEIRFTQDSIGKRINKPNCRGRNCPTVNECIVDIIDKKMRASDFPAIKVVKKDGKYYSLDNRRLYIFRVLHHRGKLPTIAINLTNDSINPSKFTTKNDGRKIWVRQGSTLHHEIPTPPPSPVRESTKEDDHEIQEILLEVMEKVEKFLEETAGKSGQNSPELASNLPQQTSIETDNGESDENNALTDYRQVDNGIEIKTSKLLGKRKRSKRNNSVEGKFHKRFCHATSLRLHEFKIQWYRKKVKESKLKLLRKRICSSVDQN</sequence>
<evidence type="ECO:0000256" key="1">
    <source>
        <dbReference type="SAM" id="MobiDB-lite"/>
    </source>
</evidence>
<gene>
    <name evidence="2" type="ORF">CVLEPA_LOCUS15059</name>
</gene>
<comment type="caution">
    <text evidence="2">The sequence shown here is derived from an EMBL/GenBank/DDBJ whole genome shotgun (WGS) entry which is preliminary data.</text>
</comment>
<dbReference type="PANTHER" id="PTHR35378">
    <property type="entry name" value="UNNAMED PRODUCT"/>
    <property type="match status" value="1"/>
</dbReference>
<dbReference type="PANTHER" id="PTHR35378:SF1">
    <property type="entry name" value="C2H2-TYPE DOMAIN-CONTAINING PROTEIN"/>
    <property type="match status" value="1"/>
</dbReference>
<feature type="compositionally biased region" description="Polar residues" evidence="1">
    <location>
        <begin position="162"/>
        <end position="182"/>
    </location>
</feature>
<reference evidence="2 3" key="1">
    <citation type="submission" date="2024-02" db="EMBL/GenBank/DDBJ databases">
        <authorList>
            <person name="Daric V."/>
            <person name="Darras S."/>
        </authorList>
    </citation>
    <scope>NUCLEOTIDE SEQUENCE [LARGE SCALE GENOMIC DNA]</scope>
</reference>
<name>A0ABP0FZ66_CLALP</name>